<dbReference type="InterPro" id="IPR018062">
    <property type="entry name" value="HTH_AraC-typ_CS"/>
</dbReference>
<sequence>MDALTALLDAPKARGAFLLKSILNPPWSLRIEDRAPLTVVTMVRGEAVVRPDGGPVTPLGPGDVAVIRGPVPYTVSDAPGTPVGVLVGPDQSCLPVGPGAMGELAERGVRAWGGVPSPHSSVMITGTYRAESEVGRRLLGAVPAVLMRPAVADDPLPALLAAELERDRPGQELVLDRLLDLLLVAVLRGWFASPAAVGADHGGARGDEVVGPALRLLRERPAHPWTVASLADRVGVSRAALARRFTVLVGETPMAYLTGVRLDLAADLLRQPGCTLEGAARRVGYGSAFALSAAFKRVRGVSPREYREGARLALPPVPDGVPHTVVLGG</sequence>
<organism evidence="5 6">
    <name type="scientific">Streptomyces calidiresistens</name>
    <dbReference type="NCBI Taxonomy" id="1485586"/>
    <lineage>
        <taxon>Bacteria</taxon>
        <taxon>Bacillati</taxon>
        <taxon>Actinomycetota</taxon>
        <taxon>Actinomycetes</taxon>
        <taxon>Kitasatosporales</taxon>
        <taxon>Streptomycetaceae</taxon>
        <taxon>Streptomyces</taxon>
    </lineage>
</organism>
<dbReference type="SUPFAM" id="SSF46689">
    <property type="entry name" value="Homeodomain-like"/>
    <property type="match status" value="2"/>
</dbReference>
<dbReference type="Proteomes" id="UP000530234">
    <property type="component" value="Unassembled WGS sequence"/>
</dbReference>
<accession>A0A7W3T4Z9</accession>
<dbReference type="Pfam" id="PF12852">
    <property type="entry name" value="Cupin_6"/>
    <property type="match status" value="1"/>
</dbReference>
<dbReference type="PROSITE" id="PS01124">
    <property type="entry name" value="HTH_ARAC_FAMILY_2"/>
    <property type="match status" value="1"/>
</dbReference>
<feature type="domain" description="HTH araC/xylS-type" evidence="4">
    <location>
        <begin position="211"/>
        <end position="309"/>
    </location>
</feature>
<keyword evidence="1" id="KW-0805">Transcription regulation</keyword>
<evidence type="ECO:0000256" key="3">
    <source>
        <dbReference type="ARBA" id="ARBA00023163"/>
    </source>
</evidence>
<dbReference type="PANTHER" id="PTHR46796:SF13">
    <property type="entry name" value="HTH-TYPE TRANSCRIPTIONAL ACTIVATOR RHAS"/>
    <property type="match status" value="1"/>
</dbReference>
<dbReference type="RefSeq" id="WP_182664778.1">
    <property type="nucleotide sequence ID" value="NZ_VKHS01000379.1"/>
</dbReference>
<dbReference type="Gene3D" id="1.10.10.60">
    <property type="entry name" value="Homeodomain-like"/>
    <property type="match status" value="1"/>
</dbReference>
<keyword evidence="2" id="KW-0238">DNA-binding</keyword>
<dbReference type="SMART" id="SM00342">
    <property type="entry name" value="HTH_ARAC"/>
    <property type="match status" value="1"/>
</dbReference>
<dbReference type="PANTHER" id="PTHR46796">
    <property type="entry name" value="HTH-TYPE TRANSCRIPTIONAL ACTIVATOR RHAS-RELATED"/>
    <property type="match status" value="1"/>
</dbReference>
<evidence type="ECO:0000313" key="6">
    <source>
        <dbReference type="Proteomes" id="UP000530234"/>
    </source>
</evidence>
<comment type="caution">
    <text evidence="5">The sequence shown here is derived from an EMBL/GenBank/DDBJ whole genome shotgun (WGS) entry which is preliminary data.</text>
</comment>
<keyword evidence="3" id="KW-0804">Transcription</keyword>
<proteinExistence type="predicted"/>
<dbReference type="InterPro" id="IPR018060">
    <property type="entry name" value="HTH_AraC"/>
</dbReference>
<dbReference type="GO" id="GO:0043565">
    <property type="term" value="F:sequence-specific DNA binding"/>
    <property type="evidence" value="ECO:0007669"/>
    <property type="project" value="InterPro"/>
</dbReference>
<reference evidence="6" key="1">
    <citation type="submission" date="2019-10" db="EMBL/GenBank/DDBJ databases">
        <title>Streptomyces sp. nov., a novel actinobacterium isolated from alkaline environment.</title>
        <authorList>
            <person name="Golinska P."/>
        </authorList>
    </citation>
    <scope>NUCLEOTIDE SEQUENCE [LARGE SCALE GENOMIC DNA]</scope>
    <source>
        <strain evidence="6">DSM 42108</strain>
    </source>
</reference>
<evidence type="ECO:0000256" key="1">
    <source>
        <dbReference type="ARBA" id="ARBA00023015"/>
    </source>
</evidence>
<dbReference type="InterPro" id="IPR050204">
    <property type="entry name" value="AraC_XylS_family_regulators"/>
</dbReference>
<evidence type="ECO:0000256" key="2">
    <source>
        <dbReference type="ARBA" id="ARBA00023125"/>
    </source>
</evidence>
<dbReference type="PROSITE" id="PS00041">
    <property type="entry name" value="HTH_ARAC_FAMILY_1"/>
    <property type="match status" value="1"/>
</dbReference>
<keyword evidence="6" id="KW-1185">Reference proteome</keyword>
<evidence type="ECO:0000259" key="4">
    <source>
        <dbReference type="PROSITE" id="PS01124"/>
    </source>
</evidence>
<dbReference type="GO" id="GO:0003700">
    <property type="term" value="F:DNA-binding transcription factor activity"/>
    <property type="evidence" value="ECO:0007669"/>
    <property type="project" value="InterPro"/>
</dbReference>
<protein>
    <submittedName>
        <fullName evidence="5">Helix-turn-helix domain-containing protein</fullName>
    </submittedName>
</protein>
<dbReference type="EMBL" id="VKHS01000379">
    <property type="protein sequence ID" value="MBB0230911.1"/>
    <property type="molecule type" value="Genomic_DNA"/>
</dbReference>
<dbReference type="InterPro" id="IPR032783">
    <property type="entry name" value="AraC_lig"/>
</dbReference>
<dbReference type="InterPro" id="IPR009057">
    <property type="entry name" value="Homeodomain-like_sf"/>
</dbReference>
<name>A0A7W3T4Z9_9ACTN</name>
<gene>
    <name evidence="5" type="ORF">FOE67_15655</name>
</gene>
<dbReference type="AlphaFoldDB" id="A0A7W3T4Z9"/>
<evidence type="ECO:0000313" key="5">
    <source>
        <dbReference type="EMBL" id="MBB0230911.1"/>
    </source>
</evidence>
<dbReference type="Pfam" id="PF12833">
    <property type="entry name" value="HTH_18"/>
    <property type="match status" value="1"/>
</dbReference>